<accession>A0A1V4L176</accession>
<evidence type="ECO:0000313" key="3">
    <source>
        <dbReference type="Proteomes" id="UP000190648"/>
    </source>
</evidence>
<keyword evidence="3" id="KW-1185">Reference proteome</keyword>
<feature type="region of interest" description="Disordered" evidence="1">
    <location>
        <begin position="36"/>
        <end position="55"/>
    </location>
</feature>
<gene>
    <name evidence="2" type="ORF">AV530_008492</name>
</gene>
<evidence type="ECO:0000313" key="2">
    <source>
        <dbReference type="EMBL" id="OPJ90392.1"/>
    </source>
</evidence>
<comment type="caution">
    <text evidence="2">The sequence shown here is derived from an EMBL/GenBank/DDBJ whole genome shotgun (WGS) entry which is preliminary data.</text>
</comment>
<dbReference type="Proteomes" id="UP000190648">
    <property type="component" value="Unassembled WGS sequence"/>
</dbReference>
<reference evidence="2 3" key="1">
    <citation type="submission" date="2016-02" db="EMBL/GenBank/DDBJ databases">
        <title>Band-tailed pigeon sequencing and assembly.</title>
        <authorList>
            <person name="Soares A.E."/>
            <person name="Novak B.J."/>
            <person name="Rice E.S."/>
            <person name="O'Connell B."/>
            <person name="Chang D."/>
            <person name="Weber S."/>
            <person name="Shapiro B."/>
        </authorList>
    </citation>
    <scope>NUCLEOTIDE SEQUENCE [LARGE SCALE GENOMIC DNA]</scope>
    <source>
        <strain evidence="2">BTP2013</strain>
        <tissue evidence="2">Blood</tissue>
    </source>
</reference>
<protein>
    <submittedName>
        <fullName evidence="2">Uncharacterized protein</fullName>
    </submittedName>
</protein>
<dbReference type="AlphaFoldDB" id="A0A1V4L176"/>
<proteinExistence type="predicted"/>
<name>A0A1V4L176_PATFA</name>
<organism evidence="2 3">
    <name type="scientific">Patagioenas fasciata monilis</name>
    <dbReference type="NCBI Taxonomy" id="372326"/>
    <lineage>
        <taxon>Eukaryota</taxon>
        <taxon>Metazoa</taxon>
        <taxon>Chordata</taxon>
        <taxon>Craniata</taxon>
        <taxon>Vertebrata</taxon>
        <taxon>Euteleostomi</taxon>
        <taxon>Archelosauria</taxon>
        <taxon>Archosauria</taxon>
        <taxon>Dinosauria</taxon>
        <taxon>Saurischia</taxon>
        <taxon>Theropoda</taxon>
        <taxon>Coelurosauria</taxon>
        <taxon>Aves</taxon>
        <taxon>Neognathae</taxon>
        <taxon>Neoaves</taxon>
        <taxon>Columbimorphae</taxon>
        <taxon>Columbiformes</taxon>
        <taxon>Columbidae</taxon>
        <taxon>Patagioenas</taxon>
    </lineage>
</organism>
<sequence length="72" mass="8124">MSNAALARPETRSAWVRDREQMRMIPAMPSGPQLLVSEPWVNGSSSPSVRHEKCPEQMEAERNLFRSAVLLC</sequence>
<dbReference type="EMBL" id="LSYS01000311">
    <property type="protein sequence ID" value="OPJ90392.1"/>
    <property type="molecule type" value="Genomic_DNA"/>
</dbReference>
<evidence type="ECO:0000256" key="1">
    <source>
        <dbReference type="SAM" id="MobiDB-lite"/>
    </source>
</evidence>